<dbReference type="Proteomes" id="UP000799118">
    <property type="component" value="Unassembled WGS sequence"/>
</dbReference>
<keyword evidence="1" id="KW-0472">Membrane</keyword>
<evidence type="ECO:0000313" key="3">
    <source>
        <dbReference type="Proteomes" id="UP000799118"/>
    </source>
</evidence>
<accession>A0A6A4GJP7</accession>
<dbReference type="SUPFAM" id="SSF56672">
    <property type="entry name" value="DNA/RNA polymerases"/>
    <property type="match status" value="1"/>
</dbReference>
<dbReference type="EMBL" id="ML769961">
    <property type="protein sequence ID" value="KAE9385630.1"/>
    <property type="molecule type" value="Genomic_DNA"/>
</dbReference>
<evidence type="ECO:0000313" key="2">
    <source>
        <dbReference type="EMBL" id="KAE9385630.1"/>
    </source>
</evidence>
<sequence>MNRARDTTTESVPTQLNPANTNTFAANVTKTTTSDPAVQTERWGRRPCYARALMWVSVEKPTDNVSLADTSLYMTPLPRPPANKVLNEITLNTIQNNPWLFSITMPINVDCFEALLNSHPNQAFVQSMCTGFRQGFWLQANIDNPDIPLILDHSRKLNDPEHLAFACEQQDKEIAERHFSPTFPALLPGMQCVPVVVVPKPHTNKFRLAVDHSAEPDVKIKMNDLHDLGAILLHVCRVYRRSTRLVVFKSDVPAAYRRLPMDPRWQMKQVVGFGNGYNVDQCNNFGSRDGGGLYGSFMVLMLWTTIYVKLITDLLAWVDDTFGWDFEENLAYYAPYAEFYSLRQTRLLEYWDEIRLPHKKPKQLWGIELLILGFVVDPNAMTITMSCKARSDLVQAIQNFAGVGNCWTLKEYQHLGGWINWSLNVYPLLCPGLSALYEKMAGKNKSNQRIWMNKAVVRELLWIVKKIEVLEVVYCDTCPMGMGFWVCRGGKMLGYQCVISGDATEPIFYFEALTVVSAILYAIKIPSIHHVFVFTDNANTVDMFHSLKARQLYNPLLLTVTNHTICSGVQFRVSHIPGEENGIADALSQFDYDRISQQPVREVWSWEHLLHERNIALGSVLKPSSLSSYTSAVQSYVTFCCSHDFLIDPTTDTLSFYIVYICHFIKPKSVSSYLSGICNQLKVFYPDIHQNCTHPIIKQMLKGCKKIHNSVASRKRPLQRTELTEVFDKVHSSTSFDDQIFLILLFVGFFALMRLGVPRQN</sequence>
<keyword evidence="1" id="KW-0812">Transmembrane</keyword>
<gene>
    <name evidence="2" type="ORF">BT96DRAFT_1026532</name>
</gene>
<keyword evidence="1" id="KW-1133">Transmembrane helix</keyword>
<reference evidence="2" key="1">
    <citation type="journal article" date="2019" name="Environ. Microbiol.">
        <title>Fungal ecological strategies reflected in gene transcription - a case study of two litter decomposers.</title>
        <authorList>
            <person name="Barbi F."/>
            <person name="Kohler A."/>
            <person name="Barry K."/>
            <person name="Baskaran P."/>
            <person name="Daum C."/>
            <person name="Fauchery L."/>
            <person name="Ihrmark K."/>
            <person name="Kuo A."/>
            <person name="LaButti K."/>
            <person name="Lipzen A."/>
            <person name="Morin E."/>
            <person name="Grigoriev I.V."/>
            <person name="Henrissat B."/>
            <person name="Lindahl B."/>
            <person name="Martin F."/>
        </authorList>
    </citation>
    <scope>NUCLEOTIDE SEQUENCE</scope>
    <source>
        <strain evidence="2">JB14</strain>
    </source>
</reference>
<dbReference type="InterPro" id="IPR043502">
    <property type="entry name" value="DNA/RNA_pol_sf"/>
</dbReference>
<feature type="transmembrane region" description="Helical" evidence="1">
    <location>
        <begin position="740"/>
        <end position="757"/>
    </location>
</feature>
<dbReference type="PANTHER" id="PTHR33050">
    <property type="entry name" value="REVERSE TRANSCRIPTASE DOMAIN-CONTAINING PROTEIN"/>
    <property type="match status" value="1"/>
</dbReference>
<keyword evidence="3" id="KW-1185">Reference proteome</keyword>
<organism evidence="2 3">
    <name type="scientific">Gymnopus androsaceus JB14</name>
    <dbReference type="NCBI Taxonomy" id="1447944"/>
    <lineage>
        <taxon>Eukaryota</taxon>
        <taxon>Fungi</taxon>
        <taxon>Dikarya</taxon>
        <taxon>Basidiomycota</taxon>
        <taxon>Agaricomycotina</taxon>
        <taxon>Agaricomycetes</taxon>
        <taxon>Agaricomycetidae</taxon>
        <taxon>Agaricales</taxon>
        <taxon>Marasmiineae</taxon>
        <taxon>Omphalotaceae</taxon>
        <taxon>Gymnopus</taxon>
    </lineage>
</organism>
<dbReference type="PANTHER" id="PTHR33050:SF7">
    <property type="entry name" value="RIBONUCLEASE H"/>
    <property type="match status" value="1"/>
</dbReference>
<evidence type="ECO:0008006" key="4">
    <source>
        <dbReference type="Google" id="ProtNLM"/>
    </source>
</evidence>
<evidence type="ECO:0000256" key="1">
    <source>
        <dbReference type="SAM" id="Phobius"/>
    </source>
</evidence>
<dbReference type="OrthoDB" id="198652at2759"/>
<dbReference type="AlphaFoldDB" id="A0A6A4GJP7"/>
<protein>
    <recommendedName>
        <fullName evidence="4">DNA/RNA polymerase</fullName>
    </recommendedName>
</protein>
<proteinExistence type="predicted"/>
<name>A0A6A4GJP7_9AGAR</name>
<dbReference type="InterPro" id="IPR052055">
    <property type="entry name" value="Hepadnavirus_pol/RT"/>
</dbReference>